<feature type="domain" description="Acyl-CoA oxidase C-terminal" evidence="7">
    <location>
        <begin position="521"/>
        <end position="648"/>
    </location>
</feature>
<dbReference type="Gene3D" id="1.20.140.10">
    <property type="entry name" value="Butyryl-CoA Dehydrogenase, subunit A, domain 3"/>
    <property type="match status" value="2"/>
</dbReference>
<evidence type="ECO:0000256" key="6">
    <source>
        <dbReference type="SAM" id="MobiDB-lite"/>
    </source>
</evidence>
<dbReference type="PIRSF" id="PIRSF000168">
    <property type="entry name" value="Acyl-CoA_oxidase"/>
    <property type="match status" value="1"/>
</dbReference>
<keyword evidence="5" id="KW-0560">Oxidoreductase</keyword>
<evidence type="ECO:0000256" key="3">
    <source>
        <dbReference type="ARBA" id="ARBA00022630"/>
    </source>
</evidence>
<feature type="compositionally biased region" description="Basic and acidic residues" evidence="6">
    <location>
        <begin position="11"/>
        <end position="22"/>
    </location>
</feature>
<gene>
    <name evidence="10" type="ORF">ACFPJ6_03725</name>
</gene>
<dbReference type="PANTHER" id="PTHR10909">
    <property type="entry name" value="ELECTRON TRANSPORT OXIDOREDUCTASE"/>
    <property type="match status" value="1"/>
</dbReference>
<dbReference type="InterPro" id="IPR036250">
    <property type="entry name" value="AcylCo_DH-like_C"/>
</dbReference>
<evidence type="ECO:0000256" key="5">
    <source>
        <dbReference type="ARBA" id="ARBA00023002"/>
    </source>
</evidence>
<dbReference type="InterPro" id="IPR002655">
    <property type="entry name" value="Acyl-CoA_oxidase_C"/>
</dbReference>
<feature type="domain" description="Acyl-CoA oxidase C-alpha1" evidence="9">
    <location>
        <begin position="310"/>
        <end position="468"/>
    </location>
</feature>
<keyword evidence="4" id="KW-0274">FAD</keyword>
<name>A0ABW0GN35_9MICO</name>
<organism evidence="10 11">
    <name type="scientific">Aquipuribacter nitratireducens</name>
    <dbReference type="NCBI Taxonomy" id="650104"/>
    <lineage>
        <taxon>Bacteria</taxon>
        <taxon>Bacillati</taxon>
        <taxon>Actinomycetota</taxon>
        <taxon>Actinomycetes</taxon>
        <taxon>Micrococcales</taxon>
        <taxon>Intrasporangiaceae</taxon>
        <taxon>Aquipuribacter</taxon>
    </lineage>
</organism>
<dbReference type="InterPro" id="IPR037069">
    <property type="entry name" value="AcylCoA_DH/ox_N_sf"/>
</dbReference>
<evidence type="ECO:0000259" key="7">
    <source>
        <dbReference type="Pfam" id="PF01756"/>
    </source>
</evidence>
<dbReference type="Pfam" id="PF01756">
    <property type="entry name" value="ACOX"/>
    <property type="match status" value="1"/>
</dbReference>
<comment type="cofactor">
    <cofactor evidence="1">
        <name>FAD</name>
        <dbReference type="ChEBI" id="CHEBI:57692"/>
    </cofactor>
</comment>
<dbReference type="InterPro" id="IPR046373">
    <property type="entry name" value="Acyl-CoA_Oxase/DH_mid-dom_sf"/>
</dbReference>
<feature type="domain" description="Acyl-CoA oxidase/dehydrogenase middle" evidence="8">
    <location>
        <begin position="165"/>
        <end position="274"/>
    </location>
</feature>
<dbReference type="InterPro" id="IPR006091">
    <property type="entry name" value="Acyl-CoA_Oxase/DH_mid-dom"/>
</dbReference>
<comment type="caution">
    <text evidence="10">The sequence shown here is derived from an EMBL/GenBank/DDBJ whole genome shotgun (WGS) entry which is preliminary data.</text>
</comment>
<evidence type="ECO:0000256" key="4">
    <source>
        <dbReference type="ARBA" id="ARBA00022827"/>
    </source>
</evidence>
<dbReference type="InterPro" id="IPR055060">
    <property type="entry name" value="ACOX_C_alpha1"/>
</dbReference>
<dbReference type="Proteomes" id="UP001596122">
    <property type="component" value="Unassembled WGS sequence"/>
</dbReference>
<feature type="region of interest" description="Disordered" evidence="6">
    <location>
        <begin position="1"/>
        <end position="38"/>
    </location>
</feature>
<comment type="similarity">
    <text evidence="2">Belongs to the acyl-CoA oxidase family.</text>
</comment>
<dbReference type="Pfam" id="PF22924">
    <property type="entry name" value="ACOX_C_alpha1"/>
    <property type="match status" value="1"/>
</dbReference>
<reference evidence="11" key="1">
    <citation type="journal article" date="2019" name="Int. J. Syst. Evol. Microbiol.">
        <title>The Global Catalogue of Microorganisms (GCM) 10K type strain sequencing project: providing services to taxonomists for standard genome sequencing and annotation.</title>
        <authorList>
            <consortium name="The Broad Institute Genomics Platform"/>
            <consortium name="The Broad Institute Genome Sequencing Center for Infectious Disease"/>
            <person name="Wu L."/>
            <person name="Ma J."/>
        </authorList>
    </citation>
    <scope>NUCLEOTIDE SEQUENCE [LARGE SCALE GENOMIC DNA]</scope>
    <source>
        <strain evidence="11">CCUG 43114</strain>
    </source>
</reference>
<dbReference type="Gene3D" id="1.10.540.10">
    <property type="entry name" value="Acyl-CoA dehydrogenase/oxidase, N-terminal domain"/>
    <property type="match status" value="1"/>
</dbReference>
<evidence type="ECO:0000313" key="11">
    <source>
        <dbReference type="Proteomes" id="UP001596122"/>
    </source>
</evidence>
<evidence type="ECO:0000259" key="8">
    <source>
        <dbReference type="Pfam" id="PF02770"/>
    </source>
</evidence>
<keyword evidence="3" id="KW-0285">Flavoprotein</keyword>
<dbReference type="InterPro" id="IPR012258">
    <property type="entry name" value="Acyl-CoA_oxidase"/>
</dbReference>
<proteinExistence type="inferred from homology"/>
<dbReference type="EMBL" id="JBHSLD010000004">
    <property type="protein sequence ID" value="MFC5379896.1"/>
    <property type="molecule type" value="Genomic_DNA"/>
</dbReference>
<dbReference type="Gene3D" id="2.40.110.10">
    <property type="entry name" value="Butyryl-CoA Dehydrogenase, subunit A, domain 2"/>
    <property type="match status" value="1"/>
</dbReference>
<sequence length="655" mass="70713">MSTTTSPPRPTPHEPDAPEERTASSAPDAPAAPALRGPRAEALREALDGDRHALRERLRRELDADWFAPRLHTDDEAHRVHTLDGLRRLAALGHQRLGFDARHGGHDDIDGSVVVYEMLGLGDLSLMVKAGVQWGLFGGAVQALGTTRHHEELLRALMDLEVLGCFAMTEVGHGSDVQGLRTTATYDPSTEEFVVHTPDADAEKTYIGNAARDGHLAVVFAQLETAGERHGVHALLVPLRDRDGSVVPGVRITDNGHKAGLNGVDNGRIAFDHVRVPRTALLDRFADVAGDGTYSSDIESSAARFFTTIGALVKGRITIGGAAATATKVALVIALRRAEERAQFRRPDGEEVVLLDYLAHQRRLLPALARTYALSFAQSELVAGLAGTTAATRLPEHEQRRLEVHAAGLKAATTWHATTTIQACREACGGAGYMAESRLPGLRADTDVFTTFEGDNTVLLQLVAKGLLAAYKDRVEDLDTLGLARTVVSGLFDRARHVLPQPGREPDVTDRAQQLALLVDRERHVVEGLARRVRHARSGDGDAFEATNAAQPHMLAAARAHLDRVQLEAFVTGIERCEDAAAAAVLEQVCDLFALSLLEQEKAWFLEHGRMSGATARQLTRLVDEACGALRPHARELVDAFGVPGRLLQVAGEDA</sequence>
<protein>
    <submittedName>
        <fullName evidence="10">Acyl-CoA dehydrogenase</fullName>
    </submittedName>
</protein>
<feature type="compositionally biased region" description="Low complexity" evidence="6">
    <location>
        <begin position="23"/>
        <end position="37"/>
    </location>
</feature>
<dbReference type="RefSeq" id="WP_340269118.1">
    <property type="nucleotide sequence ID" value="NZ_JBBEOG010000003.1"/>
</dbReference>
<dbReference type="SUPFAM" id="SSF56645">
    <property type="entry name" value="Acyl-CoA dehydrogenase NM domain-like"/>
    <property type="match status" value="1"/>
</dbReference>
<dbReference type="Pfam" id="PF02770">
    <property type="entry name" value="Acyl-CoA_dh_M"/>
    <property type="match status" value="1"/>
</dbReference>
<evidence type="ECO:0000256" key="2">
    <source>
        <dbReference type="ARBA" id="ARBA00006288"/>
    </source>
</evidence>
<dbReference type="InterPro" id="IPR009100">
    <property type="entry name" value="AcylCoA_DH/oxidase_NM_dom_sf"/>
</dbReference>
<accession>A0ABW0GN35</accession>
<keyword evidence="11" id="KW-1185">Reference proteome</keyword>
<dbReference type="SUPFAM" id="SSF47203">
    <property type="entry name" value="Acyl-CoA dehydrogenase C-terminal domain-like"/>
    <property type="match status" value="2"/>
</dbReference>
<evidence type="ECO:0000256" key="1">
    <source>
        <dbReference type="ARBA" id="ARBA00001974"/>
    </source>
</evidence>
<evidence type="ECO:0000259" key="9">
    <source>
        <dbReference type="Pfam" id="PF22924"/>
    </source>
</evidence>
<evidence type="ECO:0000313" key="10">
    <source>
        <dbReference type="EMBL" id="MFC5379896.1"/>
    </source>
</evidence>